<proteinExistence type="predicted"/>
<sequence>MVFVSAEVAVVAALAGCPFTYNGGDWRRLIGARRCPAGNTALSRCIDSYFHCIASVSLEDFPELESSYLGRTERWHPWYKIIMDAEDARTSGTLIQYTWPSCIASCHPSRWCRGNSPGTDGERHQEHIRVGKHLVYALLSI</sequence>
<protein>
    <submittedName>
        <fullName evidence="2">Uncharacterized protein</fullName>
    </submittedName>
</protein>
<organism evidence="2 3">
    <name type="scientific">Heliocybe sulcata</name>
    <dbReference type="NCBI Taxonomy" id="5364"/>
    <lineage>
        <taxon>Eukaryota</taxon>
        <taxon>Fungi</taxon>
        <taxon>Dikarya</taxon>
        <taxon>Basidiomycota</taxon>
        <taxon>Agaricomycotina</taxon>
        <taxon>Agaricomycetes</taxon>
        <taxon>Gloeophyllales</taxon>
        <taxon>Gloeophyllaceae</taxon>
        <taxon>Heliocybe</taxon>
    </lineage>
</organism>
<evidence type="ECO:0000256" key="1">
    <source>
        <dbReference type="SAM" id="SignalP"/>
    </source>
</evidence>
<gene>
    <name evidence="2" type="ORF">OE88DRAFT_1032818</name>
</gene>
<dbReference type="EMBL" id="ML213505">
    <property type="protein sequence ID" value="TFK55314.1"/>
    <property type="molecule type" value="Genomic_DNA"/>
</dbReference>
<keyword evidence="3" id="KW-1185">Reference proteome</keyword>
<dbReference type="AlphaFoldDB" id="A0A5C3NCA5"/>
<accession>A0A5C3NCA5</accession>
<feature type="chain" id="PRO_5022670014" evidence="1">
    <location>
        <begin position="16"/>
        <end position="141"/>
    </location>
</feature>
<dbReference type="Proteomes" id="UP000305948">
    <property type="component" value="Unassembled WGS sequence"/>
</dbReference>
<evidence type="ECO:0000313" key="2">
    <source>
        <dbReference type="EMBL" id="TFK55314.1"/>
    </source>
</evidence>
<name>A0A5C3NCA5_9AGAM</name>
<evidence type="ECO:0000313" key="3">
    <source>
        <dbReference type="Proteomes" id="UP000305948"/>
    </source>
</evidence>
<feature type="signal peptide" evidence="1">
    <location>
        <begin position="1"/>
        <end position="15"/>
    </location>
</feature>
<keyword evidence="1" id="KW-0732">Signal</keyword>
<reference evidence="2 3" key="1">
    <citation type="journal article" date="2019" name="Nat. Ecol. Evol.">
        <title>Megaphylogeny resolves global patterns of mushroom evolution.</title>
        <authorList>
            <person name="Varga T."/>
            <person name="Krizsan K."/>
            <person name="Foldi C."/>
            <person name="Dima B."/>
            <person name="Sanchez-Garcia M."/>
            <person name="Sanchez-Ramirez S."/>
            <person name="Szollosi G.J."/>
            <person name="Szarkandi J.G."/>
            <person name="Papp V."/>
            <person name="Albert L."/>
            <person name="Andreopoulos W."/>
            <person name="Angelini C."/>
            <person name="Antonin V."/>
            <person name="Barry K.W."/>
            <person name="Bougher N.L."/>
            <person name="Buchanan P."/>
            <person name="Buyck B."/>
            <person name="Bense V."/>
            <person name="Catcheside P."/>
            <person name="Chovatia M."/>
            <person name="Cooper J."/>
            <person name="Damon W."/>
            <person name="Desjardin D."/>
            <person name="Finy P."/>
            <person name="Geml J."/>
            <person name="Haridas S."/>
            <person name="Hughes K."/>
            <person name="Justo A."/>
            <person name="Karasinski D."/>
            <person name="Kautmanova I."/>
            <person name="Kiss B."/>
            <person name="Kocsube S."/>
            <person name="Kotiranta H."/>
            <person name="LaButti K.M."/>
            <person name="Lechner B.E."/>
            <person name="Liimatainen K."/>
            <person name="Lipzen A."/>
            <person name="Lukacs Z."/>
            <person name="Mihaltcheva S."/>
            <person name="Morgado L.N."/>
            <person name="Niskanen T."/>
            <person name="Noordeloos M.E."/>
            <person name="Ohm R.A."/>
            <person name="Ortiz-Santana B."/>
            <person name="Ovrebo C."/>
            <person name="Racz N."/>
            <person name="Riley R."/>
            <person name="Savchenko A."/>
            <person name="Shiryaev A."/>
            <person name="Soop K."/>
            <person name="Spirin V."/>
            <person name="Szebenyi C."/>
            <person name="Tomsovsky M."/>
            <person name="Tulloss R.E."/>
            <person name="Uehling J."/>
            <person name="Grigoriev I.V."/>
            <person name="Vagvolgyi C."/>
            <person name="Papp T."/>
            <person name="Martin F.M."/>
            <person name="Miettinen O."/>
            <person name="Hibbett D.S."/>
            <person name="Nagy L.G."/>
        </authorList>
    </citation>
    <scope>NUCLEOTIDE SEQUENCE [LARGE SCALE GENOMIC DNA]</scope>
    <source>
        <strain evidence="2 3">OMC1185</strain>
    </source>
</reference>